<reference evidence="7" key="1">
    <citation type="submission" date="2013-04" db="EMBL/GenBank/DDBJ databases">
        <authorList>
            <person name="Qu J."/>
            <person name="Murali S.C."/>
            <person name="Bandaranaike D."/>
            <person name="Bellair M."/>
            <person name="Blankenburg K."/>
            <person name="Chao H."/>
            <person name="Dinh H."/>
            <person name="Doddapaneni H."/>
            <person name="Downs B."/>
            <person name="Dugan-Rocha S."/>
            <person name="Elkadiri S."/>
            <person name="Gnanaolivu R.D."/>
            <person name="Hernandez B."/>
            <person name="Javaid M."/>
            <person name="Jayaseelan J.C."/>
            <person name="Lee S."/>
            <person name="Li M."/>
            <person name="Ming W."/>
            <person name="Munidasa M."/>
            <person name="Muniz J."/>
            <person name="Nguyen L."/>
            <person name="Ongeri F."/>
            <person name="Osuji N."/>
            <person name="Pu L.-L."/>
            <person name="Puazo M."/>
            <person name="Qu C."/>
            <person name="Quiroz J."/>
            <person name="Raj R."/>
            <person name="Weissenberger G."/>
            <person name="Xin Y."/>
            <person name="Zou X."/>
            <person name="Han Y."/>
            <person name="Richards S."/>
            <person name="Worley K."/>
            <person name="Muzny D."/>
            <person name="Gibbs R."/>
        </authorList>
    </citation>
    <scope>NUCLEOTIDE SEQUENCE</scope>
    <source>
        <strain evidence="7">Sampled in the wild</strain>
    </source>
</reference>
<dbReference type="PROSITE" id="PS50184">
    <property type="entry name" value="VWFC_2"/>
    <property type="match status" value="1"/>
</dbReference>
<dbReference type="AlphaFoldDB" id="A0A8K0P827"/>
<evidence type="ECO:0000313" key="8">
    <source>
        <dbReference type="Proteomes" id="UP000792457"/>
    </source>
</evidence>
<dbReference type="PANTHER" id="PTHR46439:SF1">
    <property type="entry name" value="CYSTEINE-RICH MOTOR NEURON 1 PROTEIN"/>
    <property type="match status" value="1"/>
</dbReference>
<protein>
    <recommendedName>
        <fullName evidence="9">Cysteine-rich motor neuron 1 protein</fullName>
    </recommendedName>
</protein>
<dbReference type="GO" id="GO:0004867">
    <property type="term" value="F:serine-type endopeptidase inhibitor activity"/>
    <property type="evidence" value="ECO:0007669"/>
    <property type="project" value="InterPro"/>
</dbReference>
<evidence type="ECO:0000259" key="5">
    <source>
        <dbReference type="PROSITE" id="PS50184"/>
    </source>
</evidence>
<feature type="domain" description="Antistasin-like" evidence="6">
    <location>
        <begin position="175"/>
        <end position="201"/>
    </location>
</feature>
<feature type="domain" description="VWFC" evidence="5">
    <location>
        <begin position="108"/>
        <end position="164"/>
    </location>
</feature>
<keyword evidence="4" id="KW-0472">Membrane</keyword>
<evidence type="ECO:0000256" key="4">
    <source>
        <dbReference type="SAM" id="Phobius"/>
    </source>
</evidence>
<organism evidence="7 8">
    <name type="scientific">Ladona fulva</name>
    <name type="common">Scarce chaser dragonfly</name>
    <name type="synonym">Libellula fulva</name>
    <dbReference type="NCBI Taxonomy" id="123851"/>
    <lineage>
        <taxon>Eukaryota</taxon>
        <taxon>Metazoa</taxon>
        <taxon>Ecdysozoa</taxon>
        <taxon>Arthropoda</taxon>
        <taxon>Hexapoda</taxon>
        <taxon>Insecta</taxon>
        <taxon>Pterygota</taxon>
        <taxon>Palaeoptera</taxon>
        <taxon>Odonata</taxon>
        <taxon>Epiprocta</taxon>
        <taxon>Anisoptera</taxon>
        <taxon>Libelluloidea</taxon>
        <taxon>Libellulidae</taxon>
        <taxon>Ladona</taxon>
    </lineage>
</organism>
<sequence>MVTCPLGTVLIEGASAVPCPEDSERPLVSHLFNGAPSIGADSCCLGPCKCIIPCPPPKACPENTLARVIIKATGKPGSCCPTYQCASTTNEVEPPTLALHSPHTTYPGHCIIESTGEIVENGHEWKQDPCITCRCEEGRSRCQAYMCTCTSPRVDPEGCCPACDSASEVTVPPNCPSHANCSLRCRQGWLKDKNGCFLCQCQTEECNLDCPHGYLEDISGKKICECAKSPCPLLNCKKNCTHGLRTNRNGCPICKCNKCKQMVFALNSNIDVSNEGKILEWKNWTTHEVMLLCPRTCNNGYLKDDKGCPTCHCIDPPYQPEEITTHYSEDVTTISSVCLSSDGKEMSPHDVWWNGCQKCHCFQGLESCSKIDCSPEETMHHCQILKERTTVVLYVVAFFFILAVIVIFIWQWKCRSWKQRRMFSCSRNEEDGSDVRLEVSPSPSPTYSPTQKNGNSKVSRYRKEKCLDSHEVEVQEPFCNGTKIH</sequence>
<comment type="caution">
    <text evidence="7">The sequence shown here is derived from an EMBL/GenBank/DDBJ whole genome shotgun (WGS) entry which is preliminary data.</text>
</comment>
<dbReference type="Gene3D" id="2.10.22.10">
    <property type="entry name" value="Antistasin, domain 1"/>
    <property type="match status" value="3"/>
</dbReference>
<evidence type="ECO:0000259" key="6">
    <source>
        <dbReference type="PROSITE" id="PS51252"/>
    </source>
</evidence>
<dbReference type="Proteomes" id="UP000792457">
    <property type="component" value="Unassembled WGS sequence"/>
</dbReference>
<proteinExistence type="predicted"/>
<dbReference type="SUPFAM" id="SSF57603">
    <property type="entry name" value="FnI-like domain"/>
    <property type="match status" value="1"/>
</dbReference>
<gene>
    <name evidence="7" type="ORF">J437_LFUL015491</name>
</gene>
<dbReference type="Pfam" id="PF23334">
    <property type="entry name" value="VWC2L_2nd"/>
    <property type="match status" value="1"/>
</dbReference>
<dbReference type="EMBL" id="KZ308915">
    <property type="protein sequence ID" value="KAG8235488.1"/>
    <property type="molecule type" value="Genomic_DNA"/>
</dbReference>
<evidence type="ECO:0000256" key="1">
    <source>
        <dbReference type="ARBA" id="ARBA00022729"/>
    </source>
</evidence>
<dbReference type="InterPro" id="IPR004094">
    <property type="entry name" value="Antistasin-like"/>
</dbReference>
<dbReference type="Pfam" id="PF02822">
    <property type="entry name" value="Antistasin"/>
    <property type="match status" value="3"/>
</dbReference>
<evidence type="ECO:0000256" key="3">
    <source>
        <dbReference type="SAM" id="MobiDB-lite"/>
    </source>
</evidence>
<dbReference type="InterPro" id="IPR052624">
    <property type="entry name" value="CRIM1"/>
</dbReference>
<dbReference type="PANTHER" id="PTHR46439">
    <property type="entry name" value="CYSTEINE-RICH MOTOR NEURON 1 PROTEIN"/>
    <property type="match status" value="1"/>
</dbReference>
<accession>A0A8K0P827</accession>
<dbReference type="SUPFAM" id="SSF57262">
    <property type="entry name" value="Leech antihemostatic proteins"/>
    <property type="match status" value="2"/>
</dbReference>
<name>A0A8K0P827_LADFU</name>
<dbReference type="SMART" id="SM00214">
    <property type="entry name" value="VWC"/>
    <property type="match status" value="2"/>
</dbReference>
<keyword evidence="2" id="KW-0677">Repeat</keyword>
<feature type="domain" description="Antistasin-like" evidence="6">
    <location>
        <begin position="231"/>
        <end position="256"/>
    </location>
</feature>
<feature type="region of interest" description="Disordered" evidence="3">
    <location>
        <begin position="433"/>
        <end position="459"/>
    </location>
</feature>
<feature type="transmembrane region" description="Helical" evidence="4">
    <location>
        <begin position="391"/>
        <end position="412"/>
    </location>
</feature>
<keyword evidence="8" id="KW-1185">Reference proteome</keyword>
<evidence type="ECO:0008006" key="9">
    <source>
        <dbReference type="Google" id="ProtNLM"/>
    </source>
</evidence>
<keyword evidence="4" id="KW-1133">Transmembrane helix</keyword>
<keyword evidence="4" id="KW-0812">Transmembrane</keyword>
<evidence type="ECO:0000313" key="7">
    <source>
        <dbReference type="EMBL" id="KAG8235488.1"/>
    </source>
</evidence>
<dbReference type="InterPro" id="IPR001007">
    <property type="entry name" value="VWF_dom"/>
</dbReference>
<dbReference type="InterPro" id="IPR011061">
    <property type="entry name" value="Hirudin/antistatin"/>
</dbReference>
<reference evidence="7" key="2">
    <citation type="submission" date="2017-10" db="EMBL/GenBank/DDBJ databases">
        <title>Ladona fulva Genome sequencing and assembly.</title>
        <authorList>
            <person name="Murali S."/>
            <person name="Richards S."/>
            <person name="Bandaranaike D."/>
            <person name="Bellair M."/>
            <person name="Blankenburg K."/>
            <person name="Chao H."/>
            <person name="Dinh H."/>
            <person name="Doddapaneni H."/>
            <person name="Dugan-Rocha S."/>
            <person name="Elkadiri S."/>
            <person name="Gnanaolivu R."/>
            <person name="Hernandez B."/>
            <person name="Skinner E."/>
            <person name="Javaid M."/>
            <person name="Lee S."/>
            <person name="Li M."/>
            <person name="Ming W."/>
            <person name="Munidasa M."/>
            <person name="Muniz J."/>
            <person name="Nguyen L."/>
            <person name="Hughes D."/>
            <person name="Osuji N."/>
            <person name="Pu L.-L."/>
            <person name="Puazo M."/>
            <person name="Qu C."/>
            <person name="Quiroz J."/>
            <person name="Raj R."/>
            <person name="Weissenberger G."/>
            <person name="Xin Y."/>
            <person name="Zou X."/>
            <person name="Han Y."/>
            <person name="Worley K."/>
            <person name="Muzny D."/>
            <person name="Gibbs R."/>
        </authorList>
    </citation>
    <scope>NUCLEOTIDE SEQUENCE</scope>
    <source>
        <strain evidence="7">Sampled in the wild</strain>
    </source>
</reference>
<dbReference type="GO" id="GO:0005886">
    <property type="term" value="C:plasma membrane"/>
    <property type="evidence" value="ECO:0007669"/>
    <property type="project" value="TreeGrafter"/>
</dbReference>
<dbReference type="Gene3D" id="2.10.70.10">
    <property type="entry name" value="Complement Module, domain 1"/>
    <property type="match status" value="1"/>
</dbReference>
<evidence type="ECO:0000256" key="2">
    <source>
        <dbReference type="ARBA" id="ARBA00022737"/>
    </source>
</evidence>
<keyword evidence="1" id="KW-0732">Signal</keyword>
<dbReference type="OrthoDB" id="5976811at2759"/>
<dbReference type="PROSITE" id="PS51252">
    <property type="entry name" value="ANTISTASIN"/>
    <property type="match status" value="2"/>
</dbReference>